<proteinExistence type="predicted"/>
<dbReference type="Proteomes" id="UP000054908">
    <property type="component" value="Unassembled WGS sequence"/>
</dbReference>
<organism evidence="2 3">
    <name type="scientific">Legionella maceachernii</name>
    <dbReference type="NCBI Taxonomy" id="466"/>
    <lineage>
        <taxon>Bacteria</taxon>
        <taxon>Pseudomonadati</taxon>
        <taxon>Pseudomonadota</taxon>
        <taxon>Gammaproteobacteria</taxon>
        <taxon>Legionellales</taxon>
        <taxon>Legionellaceae</taxon>
        <taxon>Legionella</taxon>
    </lineage>
</organism>
<sequence length="182" mass="21240">MDTILQDVFLLLQCSKNDEKLFYISTKSTNALGLTLMINDTTNTLFHLAFPIHDFDLAKRFYLEQLGCKLGRESEHALIFQFGNHQIVAHKIDTLLPMQQGIYPRHFGLIFLEKAEFDAFVHHLTKQQMQFEVPLKTRFPQSKIEHQSFFIKDPSNNLLEFKYYTHASAIFGEQELKRIGES</sequence>
<dbReference type="PANTHER" id="PTHR39434:SF1">
    <property type="entry name" value="VOC DOMAIN-CONTAINING PROTEIN"/>
    <property type="match status" value="1"/>
</dbReference>
<dbReference type="PROSITE" id="PS51819">
    <property type="entry name" value="VOC"/>
    <property type="match status" value="1"/>
</dbReference>
<gene>
    <name evidence="2" type="ORF">Lmac_1246</name>
</gene>
<comment type="caution">
    <text evidence="2">The sequence shown here is derived from an EMBL/GenBank/DDBJ whole genome shotgun (WGS) entry which is preliminary data.</text>
</comment>
<dbReference type="PATRIC" id="fig|466.6.peg.1321"/>
<dbReference type="AlphaFoldDB" id="A0A0W0W526"/>
<evidence type="ECO:0000313" key="3">
    <source>
        <dbReference type="Proteomes" id="UP000054908"/>
    </source>
</evidence>
<evidence type="ECO:0000259" key="1">
    <source>
        <dbReference type="PROSITE" id="PS51819"/>
    </source>
</evidence>
<evidence type="ECO:0000313" key="2">
    <source>
        <dbReference type="EMBL" id="KTD26998.1"/>
    </source>
</evidence>
<dbReference type="PANTHER" id="PTHR39434">
    <property type="match status" value="1"/>
</dbReference>
<feature type="domain" description="VOC" evidence="1">
    <location>
        <begin position="44"/>
        <end position="164"/>
    </location>
</feature>
<reference evidence="2 3" key="1">
    <citation type="submission" date="2015-11" db="EMBL/GenBank/DDBJ databases">
        <title>Genomic analysis of 38 Legionella species identifies large and diverse effector repertoires.</title>
        <authorList>
            <person name="Burstein D."/>
            <person name="Amaro F."/>
            <person name="Zusman T."/>
            <person name="Lifshitz Z."/>
            <person name="Cohen O."/>
            <person name="Gilbert J.A."/>
            <person name="Pupko T."/>
            <person name="Shuman H.A."/>
            <person name="Segal G."/>
        </authorList>
    </citation>
    <scope>NUCLEOTIDE SEQUENCE [LARGE SCALE GENOMIC DNA]</scope>
    <source>
        <strain evidence="2 3">PX-1-G2-E2</strain>
    </source>
</reference>
<dbReference type="InterPro" id="IPR004360">
    <property type="entry name" value="Glyas_Fos-R_dOase_dom"/>
</dbReference>
<keyword evidence="3" id="KW-1185">Reference proteome</keyword>
<dbReference type="RefSeq" id="WP_234802487.1">
    <property type="nucleotide sequence ID" value="NZ_CAAAIB010000009.1"/>
</dbReference>
<dbReference type="InterPro" id="IPR029068">
    <property type="entry name" value="Glyas_Bleomycin-R_OHBP_Dase"/>
</dbReference>
<accession>A0A0W0W526</accession>
<name>A0A0W0W526_9GAMM</name>
<dbReference type="SUPFAM" id="SSF54593">
    <property type="entry name" value="Glyoxalase/Bleomycin resistance protein/Dihydroxybiphenyl dioxygenase"/>
    <property type="match status" value="1"/>
</dbReference>
<dbReference type="Gene3D" id="3.10.180.10">
    <property type="entry name" value="2,3-Dihydroxybiphenyl 1,2-Dioxygenase, domain 1"/>
    <property type="match status" value="1"/>
</dbReference>
<dbReference type="InterPro" id="IPR037523">
    <property type="entry name" value="VOC_core"/>
</dbReference>
<dbReference type="EMBL" id="LNYL01000033">
    <property type="protein sequence ID" value="KTD26998.1"/>
    <property type="molecule type" value="Genomic_DNA"/>
</dbReference>
<protein>
    <submittedName>
        <fullName evidence="2">Glyoxalase/Bleomycin resistance family protein</fullName>
    </submittedName>
</protein>
<dbReference type="Pfam" id="PF00903">
    <property type="entry name" value="Glyoxalase"/>
    <property type="match status" value="1"/>
</dbReference>
<dbReference type="STRING" id="466.Lmac_1246"/>